<accession>A0ABT5EP26</accession>
<reference evidence="1 2" key="1">
    <citation type="submission" date="2022-11" db="EMBL/GenBank/DDBJ databases">
        <title>Minimal conservation of predation-associated metabolite biosynthetic gene clusters underscores biosynthetic potential of Myxococcota including descriptions for ten novel species: Archangium lansinium sp. nov., Myxococcus landrumus sp. nov., Nannocystis bai.</title>
        <authorList>
            <person name="Ahearne A."/>
            <person name="Stevens C."/>
            <person name="Dowd S."/>
        </authorList>
    </citation>
    <scope>NUCLEOTIDE SEQUENCE [LARGE SCALE GENOMIC DNA]</scope>
    <source>
        <strain evidence="1 2">RJM3</strain>
    </source>
</reference>
<comment type="caution">
    <text evidence="1">The sequence shown here is derived from an EMBL/GenBank/DDBJ whole genome shotgun (WGS) entry which is preliminary data.</text>
</comment>
<dbReference type="EMBL" id="JAQNDO010000001">
    <property type="protein sequence ID" value="MDC0743595.1"/>
    <property type="molecule type" value="Genomic_DNA"/>
</dbReference>
<keyword evidence="2" id="KW-1185">Reference proteome</keyword>
<gene>
    <name evidence="1" type="ORF">POL67_19870</name>
</gene>
<dbReference type="Proteomes" id="UP001221411">
    <property type="component" value="Unassembled WGS sequence"/>
</dbReference>
<sequence>MPSSCEPPIHRGERWLGLGSFDAHRRLDELPSHLTQALFHAGIDPPLRTCETR</sequence>
<protein>
    <submittedName>
        <fullName evidence="1">Uncharacterized protein</fullName>
    </submittedName>
</protein>
<evidence type="ECO:0000313" key="2">
    <source>
        <dbReference type="Proteomes" id="UP001221411"/>
    </source>
</evidence>
<evidence type="ECO:0000313" key="1">
    <source>
        <dbReference type="EMBL" id="MDC0743595.1"/>
    </source>
</evidence>
<organism evidence="1 2">
    <name type="scientific">Polyangium mundeleinium</name>
    <dbReference type="NCBI Taxonomy" id="2995306"/>
    <lineage>
        <taxon>Bacteria</taxon>
        <taxon>Pseudomonadati</taxon>
        <taxon>Myxococcota</taxon>
        <taxon>Polyangia</taxon>
        <taxon>Polyangiales</taxon>
        <taxon>Polyangiaceae</taxon>
        <taxon>Polyangium</taxon>
    </lineage>
</organism>
<name>A0ABT5EP26_9BACT</name>
<proteinExistence type="predicted"/>
<dbReference type="RefSeq" id="WP_271919286.1">
    <property type="nucleotide sequence ID" value="NZ_JAQNDO010000001.1"/>
</dbReference>